<dbReference type="AlphaFoldDB" id="Q84ZC3"/>
<feature type="compositionally biased region" description="Low complexity" evidence="1">
    <location>
        <begin position="56"/>
        <end position="75"/>
    </location>
</feature>
<protein>
    <submittedName>
        <fullName evidence="2">Uncharacterized protein</fullName>
    </submittedName>
</protein>
<reference evidence="3" key="2">
    <citation type="journal article" date="2008" name="Nucleic Acids Res.">
        <title>The rice annotation project database (RAP-DB): 2008 update.</title>
        <authorList>
            <consortium name="The rice annotation project (RAP)"/>
        </authorList>
    </citation>
    <scope>GENOME REANNOTATION</scope>
    <source>
        <strain evidence="3">cv. Nipponbare</strain>
    </source>
</reference>
<evidence type="ECO:0000313" key="2">
    <source>
        <dbReference type="EMBL" id="BAC57729.1"/>
    </source>
</evidence>
<organism evidence="2 3">
    <name type="scientific">Oryza sativa subsp. japonica</name>
    <name type="common">Rice</name>
    <dbReference type="NCBI Taxonomy" id="39947"/>
    <lineage>
        <taxon>Eukaryota</taxon>
        <taxon>Viridiplantae</taxon>
        <taxon>Streptophyta</taxon>
        <taxon>Embryophyta</taxon>
        <taxon>Tracheophyta</taxon>
        <taxon>Spermatophyta</taxon>
        <taxon>Magnoliopsida</taxon>
        <taxon>Liliopsida</taxon>
        <taxon>Poales</taxon>
        <taxon>Poaceae</taxon>
        <taxon>BOP clade</taxon>
        <taxon>Oryzoideae</taxon>
        <taxon>Oryzeae</taxon>
        <taxon>Oryzinae</taxon>
        <taxon>Oryza</taxon>
        <taxon>Oryza sativa</taxon>
    </lineage>
</organism>
<gene>
    <name evidence="2" type="primary">P0534A03.123</name>
</gene>
<proteinExistence type="predicted"/>
<dbReference type="Proteomes" id="UP000000763">
    <property type="component" value="Chromosome 7"/>
</dbReference>
<feature type="region of interest" description="Disordered" evidence="1">
    <location>
        <begin position="1"/>
        <end position="156"/>
    </location>
</feature>
<accession>Q84ZC3</accession>
<reference evidence="3" key="1">
    <citation type="journal article" date="2005" name="Nature">
        <title>The map-based sequence of the rice genome.</title>
        <authorList>
            <consortium name="International rice genome sequencing project (IRGSP)"/>
            <person name="Matsumoto T."/>
            <person name="Wu J."/>
            <person name="Kanamori H."/>
            <person name="Katayose Y."/>
            <person name="Fujisawa M."/>
            <person name="Namiki N."/>
            <person name="Mizuno H."/>
            <person name="Yamamoto K."/>
            <person name="Antonio B.A."/>
            <person name="Baba T."/>
            <person name="Sakata K."/>
            <person name="Nagamura Y."/>
            <person name="Aoki H."/>
            <person name="Arikawa K."/>
            <person name="Arita K."/>
            <person name="Bito T."/>
            <person name="Chiden Y."/>
            <person name="Fujitsuka N."/>
            <person name="Fukunaka R."/>
            <person name="Hamada M."/>
            <person name="Harada C."/>
            <person name="Hayashi A."/>
            <person name="Hijishita S."/>
            <person name="Honda M."/>
            <person name="Hosokawa S."/>
            <person name="Ichikawa Y."/>
            <person name="Idonuma A."/>
            <person name="Iijima M."/>
            <person name="Ikeda M."/>
            <person name="Ikeno M."/>
            <person name="Ito K."/>
            <person name="Ito S."/>
            <person name="Ito T."/>
            <person name="Ito Y."/>
            <person name="Ito Y."/>
            <person name="Iwabuchi A."/>
            <person name="Kamiya K."/>
            <person name="Karasawa W."/>
            <person name="Kurita K."/>
            <person name="Katagiri S."/>
            <person name="Kikuta A."/>
            <person name="Kobayashi H."/>
            <person name="Kobayashi N."/>
            <person name="Machita K."/>
            <person name="Maehara T."/>
            <person name="Masukawa M."/>
            <person name="Mizubayashi T."/>
            <person name="Mukai Y."/>
            <person name="Nagasaki H."/>
            <person name="Nagata Y."/>
            <person name="Naito S."/>
            <person name="Nakashima M."/>
            <person name="Nakama Y."/>
            <person name="Nakamichi Y."/>
            <person name="Nakamura M."/>
            <person name="Meguro A."/>
            <person name="Negishi M."/>
            <person name="Ohta I."/>
            <person name="Ohta T."/>
            <person name="Okamoto M."/>
            <person name="Ono N."/>
            <person name="Saji S."/>
            <person name="Sakaguchi M."/>
            <person name="Sakai K."/>
            <person name="Shibata M."/>
            <person name="Shimokawa T."/>
            <person name="Song J."/>
            <person name="Takazaki Y."/>
            <person name="Terasawa K."/>
            <person name="Tsugane M."/>
            <person name="Tsuji K."/>
            <person name="Ueda S."/>
            <person name="Waki K."/>
            <person name="Yamagata H."/>
            <person name="Yamamoto M."/>
            <person name="Yamamoto S."/>
            <person name="Yamane H."/>
            <person name="Yoshiki S."/>
            <person name="Yoshihara R."/>
            <person name="Yukawa K."/>
            <person name="Zhong H."/>
            <person name="Yano M."/>
            <person name="Yuan Q."/>
            <person name="Ouyang S."/>
            <person name="Liu J."/>
            <person name="Jones K.M."/>
            <person name="Gansberger K."/>
            <person name="Moffat K."/>
            <person name="Hill J."/>
            <person name="Bera J."/>
            <person name="Fadrosh D."/>
            <person name="Jin S."/>
            <person name="Johri S."/>
            <person name="Kim M."/>
            <person name="Overton L."/>
            <person name="Reardon M."/>
            <person name="Tsitrin T."/>
            <person name="Vuong H."/>
            <person name="Weaver B."/>
            <person name="Ciecko A."/>
            <person name="Tallon L."/>
            <person name="Jackson J."/>
            <person name="Pai G."/>
            <person name="Aken S.V."/>
            <person name="Utterback T."/>
            <person name="Reidmuller S."/>
            <person name="Feldblyum T."/>
            <person name="Hsiao J."/>
            <person name="Zismann V."/>
            <person name="Iobst S."/>
            <person name="de Vazeille A.R."/>
            <person name="Buell C.R."/>
            <person name="Ying K."/>
            <person name="Li Y."/>
            <person name="Lu T."/>
            <person name="Huang Y."/>
            <person name="Zhao Q."/>
            <person name="Feng Q."/>
            <person name="Zhang L."/>
            <person name="Zhu J."/>
            <person name="Weng Q."/>
            <person name="Mu J."/>
            <person name="Lu Y."/>
            <person name="Fan D."/>
            <person name="Liu Y."/>
            <person name="Guan J."/>
            <person name="Zhang Y."/>
            <person name="Yu S."/>
            <person name="Liu X."/>
            <person name="Zhang Y."/>
            <person name="Hong G."/>
            <person name="Han B."/>
            <person name="Choisne N."/>
            <person name="Demange N."/>
            <person name="Orjeda G."/>
            <person name="Samain S."/>
            <person name="Cattolico L."/>
            <person name="Pelletier E."/>
            <person name="Couloux A."/>
            <person name="Segurens B."/>
            <person name="Wincker P."/>
            <person name="D'Hont A."/>
            <person name="Scarpelli C."/>
            <person name="Weissenbach J."/>
            <person name="Salanoubat M."/>
            <person name="Quetier F."/>
            <person name="Yu Y."/>
            <person name="Kim H.R."/>
            <person name="Rambo T."/>
            <person name="Currie J."/>
            <person name="Collura K."/>
            <person name="Luo M."/>
            <person name="Yang T."/>
            <person name="Ammiraju J.S.S."/>
            <person name="Engler F."/>
            <person name="Soderlund C."/>
            <person name="Wing R.A."/>
            <person name="Palmer L.E."/>
            <person name="de la Bastide M."/>
            <person name="Spiegel L."/>
            <person name="Nascimento L."/>
            <person name="Zutavern T."/>
            <person name="O'Shaughnessy A."/>
            <person name="Dike S."/>
            <person name="Dedhia N."/>
            <person name="Preston R."/>
            <person name="Balija V."/>
            <person name="McCombie W.R."/>
            <person name="Chow T."/>
            <person name="Chen H."/>
            <person name="Chung M."/>
            <person name="Chen C."/>
            <person name="Shaw J."/>
            <person name="Wu H."/>
            <person name="Hsiao K."/>
            <person name="Chao Y."/>
            <person name="Chu M."/>
            <person name="Cheng C."/>
            <person name="Hour A."/>
            <person name="Lee P."/>
            <person name="Lin S."/>
            <person name="Lin Y."/>
            <person name="Liou J."/>
            <person name="Liu S."/>
            <person name="Hsing Y."/>
            <person name="Raghuvanshi S."/>
            <person name="Mohanty A."/>
            <person name="Bharti A.K."/>
            <person name="Gaur A."/>
            <person name="Gupta V."/>
            <person name="Kumar D."/>
            <person name="Ravi V."/>
            <person name="Vij S."/>
            <person name="Kapur A."/>
            <person name="Khurana P."/>
            <person name="Khurana P."/>
            <person name="Khurana J.P."/>
            <person name="Tyagi A.K."/>
            <person name="Gaikwad K."/>
            <person name="Singh A."/>
            <person name="Dalal V."/>
            <person name="Srivastava S."/>
            <person name="Dixit A."/>
            <person name="Pal A.K."/>
            <person name="Ghazi I.A."/>
            <person name="Yadav M."/>
            <person name="Pandit A."/>
            <person name="Bhargava A."/>
            <person name="Sureshbabu K."/>
            <person name="Batra K."/>
            <person name="Sharma T.R."/>
            <person name="Mohapatra T."/>
            <person name="Singh N.K."/>
            <person name="Messing J."/>
            <person name="Nelson A.B."/>
            <person name="Fuks G."/>
            <person name="Kavchok S."/>
            <person name="Keizer G."/>
            <person name="Linton E."/>
            <person name="Llaca V."/>
            <person name="Song R."/>
            <person name="Tanyolac B."/>
            <person name="Young S."/>
            <person name="Ho-Il K."/>
            <person name="Hahn J.H."/>
            <person name="Sangsakoo G."/>
            <person name="Vanavichit A."/>
            <person name="de Mattos Luiz.A.T."/>
            <person name="Zimmer P.D."/>
            <person name="Malone G."/>
            <person name="Dellagostin O."/>
            <person name="de Oliveira A.C."/>
            <person name="Bevan M."/>
            <person name="Bancroft I."/>
            <person name="Minx P."/>
            <person name="Cordum H."/>
            <person name="Wilson R."/>
            <person name="Cheng Z."/>
            <person name="Jin W."/>
            <person name="Jiang J."/>
            <person name="Leong S.A."/>
            <person name="Iwama H."/>
            <person name="Gojobori T."/>
            <person name="Itoh T."/>
            <person name="Niimura Y."/>
            <person name="Fujii Y."/>
            <person name="Habara T."/>
            <person name="Sakai H."/>
            <person name="Sato Y."/>
            <person name="Wilson G."/>
            <person name="Kumar K."/>
            <person name="McCouch S."/>
            <person name="Juretic N."/>
            <person name="Hoen D."/>
            <person name="Wright S."/>
            <person name="Bruskiewich R."/>
            <person name="Bureau T."/>
            <person name="Miyao A."/>
            <person name="Hirochika H."/>
            <person name="Nishikawa T."/>
            <person name="Kadowaki K."/>
            <person name="Sugiura M."/>
            <person name="Burr B."/>
            <person name="Sasaki T."/>
        </authorList>
    </citation>
    <scope>NUCLEOTIDE SEQUENCE [LARGE SCALE GENOMIC DNA]</scope>
    <source>
        <strain evidence="3">cv. Nipponbare</strain>
    </source>
</reference>
<dbReference type="EMBL" id="AP004401">
    <property type="protein sequence ID" value="BAC57729.1"/>
    <property type="molecule type" value="Genomic_DNA"/>
</dbReference>
<feature type="compositionally biased region" description="Low complexity" evidence="1">
    <location>
        <begin position="19"/>
        <end position="29"/>
    </location>
</feature>
<evidence type="ECO:0000313" key="3">
    <source>
        <dbReference type="Proteomes" id="UP000000763"/>
    </source>
</evidence>
<sequence>MGDARPAAASPPHQPRPPASSAIAAALSNAPPPRIGSIIHLRPPPCVASSPRRRIASSAAPCPAPPSTADAATRAVSSLPSPRPESRVPRRPRPPTREQEVTPRQHRRGAASSPPSRRPTPPSTAATSAGHDRRHLKAADTSAGHDRHGGRSVASASASVLDATVSLYRTTTTAPSGDRRSPLATSPISSISPGDRCLLLLPLGSLSPIRAARSPSPGVAWVCVAHQADLLSAVPISSSSASFSAATNLCRRNSISMKRLVPCLADLLSAARTMSPRLDLIHRKPFRLMILDHLAGCEVVFHTSKRMNLSGHV</sequence>
<evidence type="ECO:0000256" key="1">
    <source>
        <dbReference type="SAM" id="MobiDB-lite"/>
    </source>
</evidence>
<name>Q84ZC3_ORYSJ</name>